<gene>
    <name evidence="4" type="ORF">HGA07_27165</name>
</gene>
<evidence type="ECO:0000256" key="3">
    <source>
        <dbReference type="SAM" id="MobiDB-lite"/>
    </source>
</evidence>
<dbReference type="EMBL" id="JAAXPE010000042">
    <property type="protein sequence ID" value="NKY89276.1"/>
    <property type="molecule type" value="Genomic_DNA"/>
</dbReference>
<reference evidence="4 5" key="1">
    <citation type="submission" date="2020-04" db="EMBL/GenBank/DDBJ databases">
        <title>MicrobeNet Type strains.</title>
        <authorList>
            <person name="Nicholson A.C."/>
        </authorList>
    </citation>
    <scope>NUCLEOTIDE SEQUENCE [LARGE SCALE GENOMIC DNA]</scope>
    <source>
        <strain evidence="4 5">DSM 44445</strain>
    </source>
</reference>
<proteinExistence type="predicted"/>
<organism evidence="4 5">
    <name type="scientific">Nocardia veterana</name>
    <dbReference type="NCBI Taxonomy" id="132249"/>
    <lineage>
        <taxon>Bacteria</taxon>
        <taxon>Bacillati</taxon>
        <taxon>Actinomycetota</taxon>
        <taxon>Actinomycetes</taxon>
        <taxon>Mycobacteriales</taxon>
        <taxon>Nocardiaceae</taxon>
        <taxon>Nocardia</taxon>
    </lineage>
</organism>
<dbReference type="Gene3D" id="2.40.50.140">
    <property type="entry name" value="Nucleic acid-binding proteins"/>
    <property type="match status" value="1"/>
</dbReference>
<protein>
    <submittedName>
        <fullName evidence="4">Single-stranded DNA-binding protein</fullName>
    </submittedName>
</protein>
<evidence type="ECO:0000256" key="2">
    <source>
        <dbReference type="PROSITE-ProRule" id="PRU00252"/>
    </source>
</evidence>
<name>A0A7X6M2Y6_9NOCA</name>
<keyword evidence="5" id="KW-1185">Reference proteome</keyword>
<dbReference type="RefSeq" id="WP_051031286.1">
    <property type="nucleotide sequence ID" value="NZ_CAWPHS010000037.1"/>
</dbReference>
<evidence type="ECO:0000313" key="4">
    <source>
        <dbReference type="EMBL" id="NKY89276.1"/>
    </source>
</evidence>
<dbReference type="PROSITE" id="PS50935">
    <property type="entry name" value="SSB"/>
    <property type="match status" value="1"/>
</dbReference>
<dbReference type="Proteomes" id="UP000523447">
    <property type="component" value="Unassembled WGS sequence"/>
</dbReference>
<comment type="caution">
    <text evidence="4">The sequence shown here is derived from an EMBL/GenBank/DDBJ whole genome shotgun (WGS) entry which is preliminary data.</text>
</comment>
<dbReference type="Pfam" id="PF00436">
    <property type="entry name" value="SSB"/>
    <property type="match status" value="1"/>
</dbReference>
<dbReference type="AlphaFoldDB" id="A0A7X6M2Y6"/>
<sequence>MYEANTAVIGTVVTHPVRRSLPGGDRVLTFRMASTARRFDRDSGGWVDGGTLFLTVSCWRRLVDGVDASIRRGDPIVAYGQLRTNEYRTTDGVHRHDLEMRAIALGPDLGRCSAPVLRRGGPRNSTPGLHVVPPGEDAFSDVPAGESVPAVDAVSTSVEPVSAAAADAG</sequence>
<evidence type="ECO:0000256" key="1">
    <source>
        <dbReference type="ARBA" id="ARBA00023125"/>
    </source>
</evidence>
<evidence type="ECO:0000313" key="5">
    <source>
        <dbReference type="Proteomes" id="UP000523447"/>
    </source>
</evidence>
<accession>A0A7X6M2Y6</accession>
<dbReference type="GO" id="GO:0003697">
    <property type="term" value="F:single-stranded DNA binding"/>
    <property type="evidence" value="ECO:0007669"/>
    <property type="project" value="InterPro"/>
</dbReference>
<keyword evidence="1 2" id="KW-0238">DNA-binding</keyword>
<dbReference type="SUPFAM" id="SSF50249">
    <property type="entry name" value="Nucleic acid-binding proteins"/>
    <property type="match status" value="1"/>
</dbReference>
<feature type="region of interest" description="Disordered" evidence="3">
    <location>
        <begin position="120"/>
        <end position="144"/>
    </location>
</feature>
<dbReference type="InterPro" id="IPR000424">
    <property type="entry name" value="Primosome_PriB/ssb"/>
</dbReference>
<dbReference type="CDD" id="cd04496">
    <property type="entry name" value="SSB_OBF"/>
    <property type="match status" value="1"/>
</dbReference>
<dbReference type="InterPro" id="IPR012340">
    <property type="entry name" value="NA-bd_OB-fold"/>
</dbReference>